<feature type="domain" description="F-box" evidence="1">
    <location>
        <begin position="3"/>
        <end position="48"/>
    </location>
</feature>
<dbReference type="InterPro" id="IPR050796">
    <property type="entry name" value="SCF_F-box_component"/>
</dbReference>
<dbReference type="OrthoDB" id="1107553at2759"/>
<keyword evidence="5" id="KW-1185">Reference proteome</keyword>
<dbReference type="Proteomes" id="UP000265566">
    <property type="component" value="Chromosome 1"/>
</dbReference>
<dbReference type="KEGG" id="mtr:11432412"/>
<dbReference type="InterPro" id="IPR036047">
    <property type="entry name" value="F-box-like_dom_sf"/>
</dbReference>
<dbReference type="STRING" id="3880.G7I9U7"/>
<gene>
    <name evidence="4" type="primary">11432412</name>
    <name evidence="2" type="ordered locus">MTR_1g015730</name>
    <name evidence="3" type="ORF">MtrunA17_Chr1g0151091</name>
</gene>
<dbReference type="InterPro" id="IPR017451">
    <property type="entry name" value="F-box-assoc_interact_dom"/>
</dbReference>
<dbReference type="Gene3D" id="1.20.1280.50">
    <property type="match status" value="1"/>
</dbReference>
<dbReference type="EMBL" id="CM001217">
    <property type="protein sequence ID" value="AES59208.1"/>
    <property type="molecule type" value="Genomic_DNA"/>
</dbReference>
<accession>G7I9U7</accession>
<reference evidence="2 5" key="2">
    <citation type="journal article" date="2014" name="BMC Genomics">
        <title>An improved genome release (version Mt4.0) for the model legume Medicago truncatula.</title>
        <authorList>
            <person name="Tang H."/>
            <person name="Krishnakumar V."/>
            <person name="Bidwell S."/>
            <person name="Rosen B."/>
            <person name="Chan A."/>
            <person name="Zhou S."/>
            <person name="Gentzbittel L."/>
            <person name="Childs K.L."/>
            <person name="Yandell M."/>
            <person name="Gundlach H."/>
            <person name="Mayer K.F."/>
            <person name="Schwartz D.C."/>
            <person name="Town C.D."/>
        </authorList>
    </citation>
    <scope>GENOME REANNOTATION</scope>
    <source>
        <strain evidence="4 5">cv. Jemalong A17</strain>
    </source>
</reference>
<dbReference type="PaxDb" id="3880-AES59208"/>
<proteinExistence type="predicted"/>
<evidence type="ECO:0000313" key="4">
    <source>
        <dbReference type="EnsemblPlants" id="AES59208"/>
    </source>
</evidence>
<evidence type="ECO:0000313" key="5">
    <source>
        <dbReference type="Proteomes" id="UP000002051"/>
    </source>
</evidence>
<dbReference type="InterPro" id="IPR001810">
    <property type="entry name" value="F-box_dom"/>
</dbReference>
<dbReference type="PANTHER" id="PTHR31672:SF13">
    <property type="entry name" value="F-BOX PROTEIN CPR30-LIKE"/>
    <property type="match status" value="1"/>
</dbReference>
<evidence type="ECO:0000259" key="1">
    <source>
        <dbReference type="PROSITE" id="PS50181"/>
    </source>
</evidence>
<dbReference type="SUPFAM" id="SSF81383">
    <property type="entry name" value="F-box domain"/>
    <property type="match status" value="1"/>
</dbReference>
<reference evidence="2 5" key="1">
    <citation type="journal article" date="2011" name="Nature">
        <title>The Medicago genome provides insight into the evolution of rhizobial symbioses.</title>
        <authorList>
            <person name="Young N.D."/>
            <person name="Debelle F."/>
            <person name="Oldroyd G.E."/>
            <person name="Geurts R."/>
            <person name="Cannon S.B."/>
            <person name="Udvardi M.K."/>
            <person name="Benedito V.A."/>
            <person name="Mayer K.F."/>
            <person name="Gouzy J."/>
            <person name="Schoof H."/>
            <person name="Van de Peer Y."/>
            <person name="Proost S."/>
            <person name="Cook D.R."/>
            <person name="Meyers B.C."/>
            <person name="Spannagl M."/>
            <person name="Cheung F."/>
            <person name="De Mita S."/>
            <person name="Krishnakumar V."/>
            <person name="Gundlach H."/>
            <person name="Zhou S."/>
            <person name="Mudge J."/>
            <person name="Bharti A.K."/>
            <person name="Murray J.D."/>
            <person name="Naoumkina M.A."/>
            <person name="Rosen B."/>
            <person name="Silverstein K.A."/>
            <person name="Tang H."/>
            <person name="Rombauts S."/>
            <person name="Zhao P.X."/>
            <person name="Zhou P."/>
            <person name="Barbe V."/>
            <person name="Bardou P."/>
            <person name="Bechner M."/>
            <person name="Bellec A."/>
            <person name="Berger A."/>
            <person name="Berges H."/>
            <person name="Bidwell S."/>
            <person name="Bisseling T."/>
            <person name="Choisne N."/>
            <person name="Couloux A."/>
            <person name="Denny R."/>
            <person name="Deshpande S."/>
            <person name="Dai X."/>
            <person name="Doyle J.J."/>
            <person name="Dudez A.M."/>
            <person name="Farmer A.D."/>
            <person name="Fouteau S."/>
            <person name="Franken C."/>
            <person name="Gibelin C."/>
            <person name="Gish J."/>
            <person name="Goldstein S."/>
            <person name="Gonzalez A.J."/>
            <person name="Green P.J."/>
            <person name="Hallab A."/>
            <person name="Hartog M."/>
            <person name="Hua A."/>
            <person name="Humphray S.J."/>
            <person name="Jeong D.H."/>
            <person name="Jing Y."/>
            <person name="Jocker A."/>
            <person name="Kenton S.M."/>
            <person name="Kim D.J."/>
            <person name="Klee K."/>
            <person name="Lai H."/>
            <person name="Lang C."/>
            <person name="Lin S."/>
            <person name="Macmil S.L."/>
            <person name="Magdelenat G."/>
            <person name="Matthews L."/>
            <person name="McCorrison J."/>
            <person name="Monaghan E.L."/>
            <person name="Mun J.H."/>
            <person name="Najar F.Z."/>
            <person name="Nicholson C."/>
            <person name="Noirot C."/>
            <person name="O'Bleness M."/>
            <person name="Paule C.R."/>
            <person name="Poulain J."/>
            <person name="Prion F."/>
            <person name="Qin B."/>
            <person name="Qu C."/>
            <person name="Retzel E.F."/>
            <person name="Riddle C."/>
            <person name="Sallet E."/>
            <person name="Samain S."/>
            <person name="Samson N."/>
            <person name="Sanders I."/>
            <person name="Saurat O."/>
            <person name="Scarpelli C."/>
            <person name="Schiex T."/>
            <person name="Segurens B."/>
            <person name="Severin A.J."/>
            <person name="Sherrier D.J."/>
            <person name="Shi R."/>
            <person name="Sims S."/>
            <person name="Singer S.R."/>
            <person name="Sinharoy S."/>
            <person name="Sterck L."/>
            <person name="Viollet A."/>
            <person name="Wang B.B."/>
            <person name="Wang K."/>
            <person name="Wang M."/>
            <person name="Wang X."/>
            <person name="Warfsmann J."/>
            <person name="Weissenbach J."/>
            <person name="White D.D."/>
            <person name="White J.D."/>
            <person name="Wiley G.B."/>
            <person name="Wincker P."/>
            <person name="Xing Y."/>
            <person name="Yang L."/>
            <person name="Yao Z."/>
            <person name="Ying F."/>
            <person name="Zhai J."/>
            <person name="Zhou L."/>
            <person name="Zuber A."/>
            <person name="Denarie J."/>
            <person name="Dixon R.A."/>
            <person name="May G.D."/>
            <person name="Schwartz D.C."/>
            <person name="Rogers J."/>
            <person name="Quetier F."/>
            <person name="Town C.D."/>
            <person name="Roe B.A."/>
        </authorList>
    </citation>
    <scope>NUCLEOTIDE SEQUENCE [LARGE SCALE GENOMIC DNA]</scope>
    <source>
        <strain evidence="2">A17</strain>
        <strain evidence="4 5">cv. Jemalong A17</strain>
    </source>
</reference>
<protein>
    <submittedName>
        <fullName evidence="2">F-box protein interaction domain protein</fullName>
    </submittedName>
    <submittedName>
        <fullName evidence="3">Putative F-box domain-containing protein</fullName>
    </submittedName>
</protein>
<dbReference type="SMART" id="SM00256">
    <property type="entry name" value="FBOX"/>
    <property type="match status" value="1"/>
</dbReference>
<name>G7I9U7_MEDTR</name>
<dbReference type="AlphaFoldDB" id="G7I9U7"/>
<evidence type="ECO:0000313" key="2">
    <source>
        <dbReference type="EMBL" id="AES59208.1"/>
    </source>
</evidence>
<dbReference type="Pfam" id="PF00646">
    <property type="entry name" value="F-box"/>
    <property type="match status" value="1"/>
</dbReference>
<organism evidence="2 5">
    <name type="scientific">Medicago truncatula</name>
    <name type="common">Barrel medic</name>
    <name type="synonym">Medicago tribuloides</name>
    <dbReference type="NCBI Taxonomy" id="3880"/>
    <lineage>
        <taxon>Eukaryota</taxon>
        <taxon>Viridiplantae</taxon>
        <taxon>Streptophyta</taxon>
        <taxon>Embryophyta</taxon>
        <taxon>Tracheophyta</taxon>
        <taxon>Spermatophyta</taxon>
        <taxon>Magnoliopsida</taxon>
        <taxon>eudicotyledons</taxon>
        <taxon>Gunneridae</taxon>
        <taxon>Pentapetalae</taxon>
        <taxon>rosids</taxon>
        <taxon>fabids</taxon>
        <taxon>Fabales</taxon>
        <taxon>Fabaceae</taxon>
        <taxon>Papilionoideae</taxon>
        <taxon>50 kb inversion clade</taxon>
        <taxon>NPAAA clade</taxon>
        <taxon>Hologalegina</taxon>
        <taxon>IRL clade</taxon>
        <taxon>Trifolieae</taxon>
        <taxon>Medicago</taxon>
    </lineage>
</organism>
<dbReference type="PANTHER" id="PTHR31672">
    <property type="entry name" value="BNACNNG10540D PROTEIN"/>
    <property type="match status" value="1"/>
</dbReference>
<dbReference type="NCBIfam" id="TIGR01640">
    <property type="entry name" value="F_box_assoc_1"/>
    <property type="match status" value="1"/>
</dbReference>
<dbReference type="PROSITE" id="PS50181">
    <property type="entry name" value="FBOX"/>
    <property type="match status" value="1"/>
</dbReference>
<dbReference type="HOGENOM" id="CLU_027176_0_1_1"/>
<reference evidence="3" key="4">
    <citation type="journal article" date="2018" name="Nat. Plants">
        <title>Whole-genome landscape of Medicago truncatula symbiotic genes.</title>
        <authorList>
            <person name="Pecrix Y."/>
            <person name="Gamas P."/>
            <person name="Carrere S."/>
        </authorList>
    </citation>
    <scope>NUCLEOTIDE SEQUENCE</scope>
    <source>
        <tissue evidence="3">Leaves</tissue>
    </source>
</reference>
<sequence>MKTLSPAFLPDELIFEVLSFLPVRSLVRFRCVSKSWKTLISDSTFVKLHLHNSRSQTRNSSLLKIITKNTICIPGYHVEHKEEFSIVRHPIHRVFQNHSFAVVYDSHSHLWNNPAITRNYSTIVDSCNGLLLLEVVSETVYGFEYWLCVWNICDPSRDFDFAFGCDNSTGAYKVVAFCKRETTSDVKVLNLGVDVWRNIESFPVVLDHEHVCLSGTINWLATPTIHTSDTVEHSVIVSLDLETEAYKQYTVPRGVDEVLPDSPTIGVLGGCLCFSYLHRETHFDIVIWQMKKFGVEDSWTQFLKVSYHDLLIDYGNFSDNDICYFQLVPLFLSEDGDSLILQSNLESQTILLYDRRHNRAKRTEIIASTTIADFRNSNYVYQDFAKDYVESLVPIF</sequence>
<dbReference type="EMBL" id="PSQE01000001">
    <property type="protein sequence ID" value="RHN77096.1"/>
    <property type="molecule type" value="Genomic_DNA"/>
</dbReference>
<dbReference type="Proteomes" id="UP000002051">
    <property type="component" value="Unassembled WGS sequence"/>
</dbReference>
<evidence type="ECO:0000313" key="3">
    <source>
        <dbReference type="EMBL" id="RHN77096.1"/>
    </source>
</evidence>
<dbReference type="Gramene" id="rna516">
    <property type="protein sequence ID" value="RHN77096.1"/>
    <property type="gene ID" value="gene516"/>
</dbReference>
<reference evidence="4" key="3">
    <citation type="submission" date="2015-04" db="UniProtKB">
        <authorList>
            <consortium name="EnsemblPlants"/>
        </authorList>
    </citation>
    <scope>IDENTIFICATION</scope>
    <source>
        <strain evidence="4">cv. Jemalong A17</strain>
    </source>
</reference>
<dbReference type="EnsemblPlants" id="AES59208">
    <property type="protein sequence ID" value="AES59208"/>
    <property type="gene ID" value="MTR_1g015730"/>
</dbReference>
<dbReference type="CDD" id="cd22157">
    <property type="entry name" value="F-box_AtFBW1-like"/>
    <property type="match status" value="1"/>
</dbReference>